<dbReference type="SMART" id="SM01027">
    <property type="entry name" value="Beta-Casp"/>
    <property type="match status" value="1"/>
</dbReference>
<dbReference type="InterPro" id="IPR001279">
    <property type="entry name" value="Metallo-B-lactamas"/>
</dbReference>
<dbReference type="Pfam" id="PF10996">
    <property type="entry name" value="Beta-Casp"/>
    <property type="match status" value="1"/>
</dbReference>
<dbReference type="InterPro" id="IPR022712">
    <property type="entry name" value="Beta_Casp"/>
</dbReference>
<feature type="domain" description="Beta-Casp" evidence="3">
    <location>
        <begin position="251"/>
        <end position="374"/>
    </location>
</feature>
<gene>
    <name evidence="4" type="ORF">ACFSKW_02225</name>
</gene>
<proteinExistence type="predicted"/>
<dbReference type="EMBL" id="JBHUFV010000003">
    <property type="protein sequence ID" value="MFD1930284.1"/>
    <property type="molecule type" value="Genomic_DNA"/>
</dbReference>
<dbReference type="Proteomes" id="UP001597368">
    <property type="component" value="Unassembled WGS sequence"/>
</dbReference>
<protein>
    <submittedName>
        <fullName evidence="4">MBL fold metallo-hydrolase RNA specificity domain-containing protein</fullName>
    </submittedName>
</protein>
<dbReference type="RefSeq" id="WP_379568537.1">
    <property type="nucleotide sequence ID" value="NZ_JBHUFV010000003.1"/>
</dbReference>
<organism evidence="4 5">
    <name type="scientific">Nonomuraea mangrovi</name>
    <dbReference type="NCBI Taxonomy" id="2316207"/>
    <lineage>
        <taxon>Bacteria</taxon>
        <taxon>Bacillati</taxon>
        <taxon>Actinomycetota</taxon>
        <taxon>Actinomycetes</taxon>
        <taxon>Streptosporangiales</taxon>
        <taxon>Streptosporangiaceae</taxon>
        <taxon>Nonomuraea</taxon>
    </lineage>
</organism>
<comment type="caution">
    <text evidence="4">The sequence shown here is derived from an EMBL/GenBank/DDBJ whole genome shotgun (WGS) entry which is preliminary data.</text>
</comment>
<evidence type="ECO:0000256" key="1">
    <source>
        <dbReference type="ARBA" id="ARBA00022801"/>
    </source>
</evidence>
<dbReference type="PANTHER" id="PTHR11203">
    <property type="entry name" value="CLEAVAGE AND POLYADENYLATION SPECIFICITY FACTOR FAMILY MEMBER"/>
    <property type="match status" value="1"/>
</dbReference>
<dbReference type="Gene3D" id="3.40.50.10890">
    <property type="match status" value="1"/>
</dbReference>
<keyword evidence="5" id="KW-1185">Reference proteome</keyword>
<evidence type="ECO:0000259" key="2">
    <source>
        <dbReference type="SMART" id="SM00849"/>
    </source>
</evidence>
<dbReference type="InterPro" id="IPR036866">
    <property type="entry name" value="RibonucZ/Hydroxyglut_hydro"/>
</dbReference>
<dbReference type="SUPFAM" id="SSF56281">
    <property type="entry name" value="Metallo-hydrolase/oxidoreductase"/>
    <property type="match status" value="1"/>
</dbReference>
<evidence type="ECO:0000259" key="3">
    <source>
        <dbReference type="SMART" id="SM01027"/>
    </source>
</evidence>
<dbReference type="PANTHER" id="PTHR11203:SF37">
    <property type="entry name" value="INTEGRATOR COMPLEX SUBUNIT 11"/>
    <property type="match status" value="1"/>
</dbReference>
<dbReference type="SMART" id="SM00849">
    <property type="entry name" value="Lactamase_B"/>
    <property type="match status" value="1"/>
</dbReference>
<name>A0ABW4SPG1_9ACTN</name>
<feature type="domain" description="Metallo-beta-lactamase" evidence="2">
    <location>
        <begin position="16"/>
        <end position="246"/>
    </location>
</feature>
<dbReference type="InterPro" id="IPR011108">
    <property type="entry name" value="RMMBL"/>
</dbReference>
<evidence type="ECO:0000313" key="4">
    <source>
        <dbReference type="EMBL" id="MFD1930284.1"/>
    </source>
</evidence>
<dbReference type="Gene3D" id="3.60.15.10">
    <property type="entry name" value="Ribonuclease Z/Hydroxyacylglutathione hydrolase-like"/>
    <property type="match status" value="1"/>
</dbReference>
<evidence type="ECO:0000313" key="5">
    <source>
        <dbReference type="Proteomes" id="UP001597368"/>
    </source>
</evidence>
<dbReference type="InterPro" id="IPR050698">
    <property type="entry name" value="MBL"/>
</dbReference>
<accession>A0ABW4SPG1</accession>
<reference evidence="5" key="1">
    <citation type="journal article" date="2019" name="Int. J. Syst. Evol. Microbiol.">
        <title>The Global Catalogue of Microorganisms (GCM) 10K type strain sequencing project: providing services to taxonomists for standard genome sequencing and annotation.</title>
        <authorList>
            <consortium name="The Broad Institute Genomics Platform"/>
            <consortium name="The Broad Institute Genome Sequencing Center for Infectious Disease"/>
            <person name="Wu L."/>
            <person name="Ma J."/>
        </authorList>
    </citation>
    <scope>NUCLEOTIDE SEQUENCE [LARGE SCALE GENOMIC DNA]</scope>
    <source>
        <strain evidence="5">ICMP 6774ER</strain>
    </source>
</reference>
<sequence length="459" mass="50486">MRGASLTFLGGVGTVTGSKFLLDLPDDERLLLDCGLFQGQRELRRRNWATFPIPPSTISSVVLSHAHLDHCGYLPALVRQGFNGPVHTTPRTAELTSIVLRDSARLMADEADNANAFGWSVHDLALPLYDDEDVTRALRRLAPVEHGQFVRLRGARLRLHRAGHILGSSWTELVLDDGRTLVHSGDLGRPVHPLLRPPEALSHADVLLVESTYGNRHHDDSTTMQDMARAITRTADRGGSVLIPAFAVDRTEVIIYRLRELRDAGRIPRLPVYVDSPMGLAARDVYLDAIHAHDAELRHGVTGDDIDPSWVRELVTAEESMTVNQPRHPCVVISASGMASGGRVLHHLRHMLPDPRMTVLIVGFAALGTRARDLVDGATSLKIHGHYVPVHAEIVDLPGFSVHADADGTLAWLSTIDRPPSVTYVVHGEPDAAQTLRDRISEELGWHSVVPRSDERVLL</sequence>
<dbReference type="Pfam" id="PF07521">
    <property type="entry name" value="RMMBL"/>
    <property type="match status" value="1"/>
</dbReference>
<dbReference type="Pfam" id="PF12706">
    <property type="entry name" value="Lactamase_B_2"/>
    <property type="match status" value="1"/>
</dbReference>
<keyword evidence="1" id="KW-0378">Hydrolase</keyword>
<dbReference type="CDD" id="cd16295">
    <property type="entry name" value="TTHA0252-CPSF-like_MBL-fold"/>
    <property type="match status" value="1"/>
</dbReference>